<evidence type="ECO:0000256" key="1">
    <source>
        <dbReference type="ARBA" id="ARBA00023122"/>
    </source>
</evidence>
<dbReference type="Proteomes" id="UP000516957">
    <property type="component" value="Unassembled WGS sequence"/>
</dbReference>
<feature type="domain" description="CBS" evidence="4">
    <location>
        <begin position="7"/>
        <end position="65"/>
    </location>
</feature>
<dbReference type="RefSeq" id="WP_179616144.1">
    <property type="nucleotide sequence ID" value="NZ_CP059163.1"/>
</dbReference>
<dbReference type="PANTHER" id="PTHR43080">
    <property type="entry name" value="CBS DOMAIN-CONTAINING PROTEIN CBSX3, MITOCHONDRIAL"/>
    <property type="match status" value="1"/>
</dbReference>
<dbReference type="GO" id="GO:0016491">
    <property type="term" value="F:oxidoreductase activity"/>
    <property type="evidence" value="ECO:0007669"/>
    <property type="project" value="InterPro"/>
</dbReference>
<keyword evidence="1 2" id="KW-0129">CBS domain</keyword>
<dbReference type="InterPro" id="IPR051257">
    <property type="entry name" value="Diverse_CBS-Domain"/>
</dbReference>
<sequence length="464" mass="49757">MHVAELMTIPPVTTRGDVAVTEALRVLVEHGITALPVVDDAGRLEGLLSEADVIRGRVPHTDRPTGAGGAPALVADVMEPLRASVGPETDLATAVDLLTSVSVPILPVVDPDGLLVGVVSRSDVVRSLSTAQPTAQSTEHAGLAPHERRLLETACRAPSVHNTQPWLWRVDGPFVELYADPSRLLPASDPDGRNMLISCGAALHHLQVAARGQGRSCTVTRLPEGPRSTLLARVVLGTTDPEGQGRSEEAHRRDLEDSARDLEAVAARVTDRRRFTSWPVPEQRLDHLASLASRQGCTVAAVTDPHQRHRLEELVEEARAGLAGDPARWGEQRAWTGRGGADGVPEEALEGPATRFDDEPVLDPGGIERADGVLVLATPTDEPLDHLVTGEALSRLWLSATSELLSLVPLSHVVEAPPTRHALRHEVLATSLHPQLLVRVGWQETSRDPLAPSPRRALGDVLLR</sequence>
<dbReference type="InterPro" id="IPR046342">
    <property type="entry name" value="CBS_dom_sf"/>
</dbReference>
<dbReference type="CDD" id="cd02205">
    <property type="entry name" value="CBS_pair_SF"/>
    <property type="match status" value="1"/>
</dbReference>
<comment type="caution">
    <text evidence="5">The sequence shown here is derived from an EMBL/GenBank/DDBJ whole genome shotgun (WGS) entry which is preliminary data.</text>
</comment>
<gene>
    <name evidence="5" type="ORF">BKA08_002788</name>
</gene>
<dbReference type="AlphaFoldDB" id="A0A7Y9F4L1"/>
<evidence type="ECO:0000313" key="5">
    <source>
        <dbReference type="EMBL" id="NYD58550.1"/>
    </source>
</evidence>
<dbReference type="SUPFAM" id="SSF54631">
    <property type="entry name" value="CBS-domain pair"/>
    <property type="match status" value="1"/>
</dbReference>
<dbReference type="InterPro" id="IPR000644">
    <property type="entry name" value="CBS_dom"/>
</dbReference>
<dbReference type="Pfam" id="PF00571">
    <property type="entry name" value="CBS"/>
    <property type="match status" value="2"/>
</dbReference>
<dbReference type="SMART" id="SM00116">
    <property type="entry name" value="CBS"/>
    <property type="match status" value="2"/>
</dbReference>
<evidence type="ECO:0000259" key="4">
    <source>
        <dbReference type="PROSITE" id="PS51371"/>
    </source>
</evidence>
<feature type="region of interest" description="Disordered" evidence="3">
    <location>
        <begin position="237"/>
        <end position="256"/>
    </location>
</feature>
<feature type="domain" description="CBS" evidence="4">
    <location>
        <begin position="78"/>
        <end position="134"/>
    </location>
</feature>
<name>A0A7Y9F4L1_9ACTN</name>
<keyword evidence="6" id="KW-1185">Reference proteome</keyword>
<dbReference type="InterPro" id="IPR000415">
    <property type="entry name" value="Nitroreductase-like"/>
</dbReference>
<dbReference type="PROSITE" id="PS51371">
    <property type="entry name" value="CBS"/>
    <property type="match status" value="2"/>
</dbReference>
<dbReference type="PANTHER" id="PTHR43080:SF26">
    <property type="entry name" value="REGULATORY PROTEIN"/>
    <property type="match status" value="1"/>
</dbReference>
<organism evidence="5 6">
    <name type="scientific">Nocardioides marinisabuli</name>
    <dbReference type="NCBI Taxonomy" id="419476"/>
    <lineage>
        <taxon>Bacteria</taxon>
        <taxon>Bacillati</taxon>
        <taxon>Actinomycetota</taxon>
        <taxon>Actinomycetes</taxon>
        <taxon>Propionibacteriales</taxon>
        <taxon>Nocardioidaceae</taxon>
        <taxon>Nocardioides</taxon>
    </lineage>
</organism>
<dbReference type="SUPFAM" id="SSF55469">
    <property type="entry name" value="FMN-dependent nitroreductase-like"/>
    <property type="match status" value="2"/>
</dbReference>
<evidence type="ECO:0000256" key="3">
    <source>
        <dbReference type="SAM" id="MobiDB-lite"/>
    </source>
</evidence>
<accession>A0A7Y9F4L1</accession>
<dbReference type="NCBIfam" id="NF047509">
    <property type="entry name" value="Rv3131_FMN_oxido"/>
    <property type="match status" value="1"/>
</dbReference>
<evidence type="ECO:0000256" key="2">
    <source>
        <dbReference type="PROSITE-ProRule" id="PRU00703"/>
    </source>
</evidence>
<feature type="compositionally biased region" description="Basic and acidic residues" evidence="3">
    <location>
        <begin position="243"/>
        <end position="256"/>
    </location>
</feature>
<evidence type="ECO:0000313" key="6">
    <source>
        <dbReference type="Proteomes" id="UP000516957"/>
    </source>
</evidence>
<protein>
    <submittedName>
        <fullName evidence="5">CBS domain-containing protein</fullName>
    </submittedName>
</protein>
<dbReference type="Gene3D" id="3.40.109.10">
    <property type="entry name" value="NADH Oxidase"/>
    <property type="match status" value="1"/>
</dbReference>
<reference evidence="5 6" key="1">
    <citation type="submission" date="2020-07" db="EMBL/GenBank/DDBJ databases">
        <title>Sequencing the genomes of 1000 actinobacteria strains.</title>
        <authorList>
            <person name="Klenk H.-P."/>
        </authorList>
    </citation>
    <scope>NUCLEOTIDE SEQUENCE [LARGE SCALE GENOMIC DNA]</scope>
    <source>
        <strain evidence="5 6">DSM 18965</strain>
    </source>
</reference>
<dbReference type="Gene3D" id="3.10.580.10">
    <property type="entry name" value="CBS-domain"/>
    <property type="match status" value="1"/>
</dbReference>
<dbReference type="EMBL" id="JACCBE010000001">
    <property type="protein sequence ID" value="NYD58550.1"/>
    <property type="molecule type" value="Genomic_DNA"/>
</dbReference>
<proteinExistence type="predicted"/>